<accession>A0AC34QBY8</accession>
<dbReference type="Proteomes" id="UP000887576">
    <property type="component" value="Unplaced"/>
</dbReference>
<organism evidence="1 2">
    <name type="scientific">Panagrolaimus sp. JU765</name>
    <dbReference type="NCBI Taxonomy" id="591449"/>
    <lineage>
        <taxon>Eukaryota</taxon>
        <taxon>Metazoa</taxon>
        <taxon>Ecdysozoa</taxon>
        <taxon>Nematoda</taxon>
        <taxon>Chromadorea</taxon>
        <taxon>Rhabditida</taxon>
        <taxon>Tylenchina</taxon>
        <taxon>Panagrolaimomorpha</taxon>
        <taxon>Panagrolaimoidea</taxon>
        <taxon>Panagrolaimidae</taxon>
        <taxon>Panagrolaimus</taxon>
    </lineage>
</organism>
<dbReference type="WBParaSite" id="JU765_v2.g14857.t1">
    <property type="protein sequence ID" value="JU765_v2.g14857.t1"/>
    <property type="gene ID" value="JU765_v2.g14857"/>
</dbReference>
<protein>
    <submittedName>
        <fullName evidence="2">Kinetochore protein NDC80</fullName>
    </submittedName>
</protein>
<evidence type="ECO:0000313" key="2">
    <source>
        <dbReference type="WBParaSite" id="JU765_v2.g14857.t1"/>
    </source>
</evidence>
<evidence type="ECO:0000313" key="1">
    <source>
        <dbReference type="Proteomes" id="UP000887576"/>
    </source>
</evidence>
<reference evidence="2" key="1">
    <citation type="submission" date="2022-11" db="UniProtKB">
        <authorList>
            <consortium name="WormBaseParasite"/>
        </authorList>
    </citation>
    <scope>IDENTIFICATION</scope>
</reference>
<proteinExistence type="predicted"/>
<sequence>MIKNSSKPSDFGSVGRYSLGRPNVMASATKSMGGSHIPRMVKTVRDPRNKEHYEKQCKILREFLELNDAQFDFETVIKPSMEHFSALFMFIYTQLDPDFDFDNKTYVQVIPKIFAGLKYPLPIKTSTMQTISAQHCWPYVIDALAWLAEYVTQLKTLQVFDINSSEDFLRTQTYHFLTKCYQKRNSVNFNPENPDPFAEEKESFYQSILKQMVDHNKPIQNKETLEEELKVLKENSHEKEYELFELECGRLKNDISSLKEYHKKADAYIACQTQERVDILAEIERVTKLLESVEAENSVKQEQIQNQTISAREAREKTRLFTDLRERLRSLKTERDECQQEQSSKQGVLFKNLNSTEKLVAEIGEEIAKHAEKYFTKEEFFTNGFAILRENRSMGLEVIKERMEIYESLLKLLLTKMDAYAEKTHQEVIAGKEAANDYHKRLKNIERQKFECDEKNWGKKLALQGKFEELNRKQHEIKLELELLTKKRDLEGQKKNELERENLYLVNKLAEKEMNIIHKIEQYKKEFTEECDESYKDLSDTATKFFEMSDKLDENAEISTKLVADYMDLLRKVEELPSKEDDST</sequence>
<name>A0AC34QBY8_9BILA</name>